<comment type="subcellular location">
    <subcellularLocation>
        <location evidence="1">Membrane</location>
        <topology evidence="1">Multi-pass membrane protein</topology>
    </subcellularLocation>
</comment>
<dbReference type="OrthoDB" id="9795496at2"/>
<dbReference type="EMBL" id="QVLX01000002">
    <property type="protein sequence ID" value="RGE88604.1"/>
    <property type="molecule type" value="Genomic_DNA"/>
</dbReference>
<evidence type="ECO:0000313" key="7">
    <source>
        <dbReference type="EMBL" id="RGE88604.1"/>
    </source>
</evidence>
<dbReference type="Gene3D" id="1.20.1260.100">
    <property type="entry name" value="TspO/MBR protein"/>
    <property type="match status" value="1"/>
</dbReference>
<keyword evidence="4 6" id="KW-1133">Transmembrane helix</keyword>
<reference evidence="7 8" key="1">
    <citation type="submission" date="2018-08" db="EMBL/GenBank/DDBJ databases">
        <title>A genome reference for cultivated species of the human gut microbiota.</title>
        <authorList>
            <person name="Zou Y."/>
            <person name="Xue W."/>
            <person name="Luo G."/>
        </authorList>
    </citation>
    <scope>NUCLEOTIDE SEQUENCE [LARGE SCALE GENOMIC DNA]</scope>
    <source>
        <strain evidence="7 8">AF37-2AT</strain>
    </source>
</reference>
<proteinExistence type="inferred from homology"/>
<evidence type="ECO:0000313" key="8">
    <source>
        <dbReference type="Proteomes" id="UP000261080"/>
    </source>
</evidence>
<gene>
    <name evidence="7" type="ORF">DW016_03420</name>
</gene>
<evidence type="ECO:0000256" key="2">
    <source>
        <dbReference type="ARBA" id="ARBA00007524"/>
    </source>
</evidence>
<dbReference type="Proteomes" id="UP000261080">
    <property type="component" value="Unassembled WGS sequence"/>
</dbReference>
<dbReference type="PANTHER" id="PTHR10057:SF0">
    <property type="entry name" value="TRANSLOCATOR PROTEIN"/>
    <property type="match status" value="1"/>
</dbReference>
<dbReference type="PIRSF" id="PIRSF005859">
    <property type="entry name" value="PBR"/>
    <property type="match status" value="1"/>
</dbReference>
<accession>A0A3E3K3U2</accession>
<name>A0A3E3K3U2_9FIRM</name>
<feature type="transmembrane region" description="Helical" evidence="6">
    <location>
        <begin position="130"/>
        <end position="152"/>
    </location>
</feature>
<dbReference type="RefSeq" id="WP_024733761.1">
    <property type="nucleotide sequence ID" value="NZ_CALBAT010000026.1"/>
</dbReference>
<dbReference type="AlphaFoldDB" id="A0A3E3K3U2"/>
<dbReference type="Pfam" id="PF03073">
    <property type="entry name" value="TspO_MBR"/>
    <property type="match status" value="1"/>
</dbReference>
<evidence type="ECO:0000256" key="3">
    <source>
        <dbReference type="ARBA" id="ARBA00022692"/>
    </source>
</evidence>
<keyword evidence="3 6" id="KW-0812">Transmembrane</keyword>
<evidence type="ECO:0000256" key="1">
    <source>
        <dbReference type="ARBA" id="ARBA00004141"/>
    </source>
</evidence>
<organism evidence="7 8">
    <name type="scientific">Sellimonas intestinalis</name>
    <dbReference type="NCBI Taxonomy" id="1653434"/>
    <lineage>
        <taxon>Bacteria</taxon>
        <taxon>Bacillati</taxon>
        <taxon>Bacillota</taxon>
        <taxon>Clostridia</taxon>
        <taxon>Lachnospirales</taxon>
        <taxon>Lachnospiraceae</taxon>
        <taxon>Sellimonas</taxon>
    </lineage>
</organism>
<dbReference type="GO" id="GO:0016020">
    <property type="term" value="C:membrane"/>
    <property type="evidence" value="ECO:0007669"/>
    <property type="project" value="UniProtKB-SubCell"/>
</dbReference>
<keyword evidence="5 6" id="KW-0472">Membrane</keyword>
<dbReference type="CDD" id="cd15904">
    <property type="entry name" value="TSPO_MBR"/>
    <property type="match status" value="1"/>
</dbReference>
<protein>
    <submittedName>
        <fullName evidence="7">Tryptophan-rich sensory protein</fullName>
    </submittedName>
</protein>
<evidence type="ECO:0000256" key="5">
    <source>
        <dbReference type="ARBA" id="ARBA00023136"/>
    </source>
</evidence>
<evidence type="ECO:0000256" key="6">
    <source>
        <dbReference type="SAM" id="Phobius"/>
    </source>
</evidence>
<dbReference type="GO" id="GO:0033013">
    <property type="term" value="P:tetrapyrrole metabolic process"/>
    <property type="evidence" value="ECO:0007669"/>
    <property type="project" value="UniProtKB-ARBA"/>
</dbReference>
<feature type="transmembrane region" description="Helical" evidence="6">
    <location>
        <begin position="99"/>
        <end position="118"/>
    </location>
</feature>
<evidence type="ECO:0000256" key="4">
    <source>
        <dbReference type="ARBA" id="ARBA00022989"/>
    </source>
</evidence>
<comment type="caution">
    <text evidence="7">The sequence shown here is derived from an EMBL/GenBank/DDBJ whole genome shotgun (WGS) entry which is preliminary data.</text>
</comment>
<dbReference type="FunFam" id="1.20.1260.100:FF:000001">
    <property type="entry name" value="translocator protein 2"/>
    <property type="match status" value="1"/>
</dbReference>
<feature type="transmembrane region" description="Helical" evidence="6">
    <location>
        <begin position="47"/>
        <end position="68"/>
    </location>
</feature>
<dbReference type="InterPro" id="IPR038330">
    <property type="entry name" value="TspO/MBR-related_sf"/>
</dbReference>
<dbReference type="InterPro" id="IPR004307">
    <property type="entry name" value="TspO_MBR"/>
</dbReference>
<keyword evidence="8" id="KW-1185">Reference proteome</keyword>
<sequence length="154" mass="17560">MKIQWKKLIICIAIPLLVGGLSALLTQSSMETFEMVNKPPLSPPGWLFPVVWTILYVLMGIASYLVLTSGKPDDIALKAYGIQLAVNFMWPILFFNLNLYLFSFIWLVALWLLVYQTIRLFWSASKTAGALMIPYLLWITFAGYLNLGIYFLNN</sequence>
<dbReference type="PANTHER" id="PTHR10057">
    <property type="entry name" value="PERIPHERAL-TYPE BENZODIAZEPINE RECEPTOR"/>
    <property type="match status" value="1"/>
</dbReference>
<comment type="similarity">
    <text evidence="2">Belongs to the TspO/BZRP family.</text>
</comment>